<name>A0A1W1YYF7_9BURK</name>
<dbReference type="SUPFAM" id="SSF53850">
    <property type="entry name" value="Periplasmic binding protein-like II"/>
    <property type="match status" value="1"/>
</dbReference>
<dbReference type="AlphaFoldDB" id="A0A1W1YYF7"/>
<dbReference type="InterPro" id="IPR042100">
    <property type="entry name" value="Bug_dom1"/>
</dbReference>
<evidence type="ECO:0000313" key="4">
    <source>
        <dbReference type="Proteomes" id="UP000192708"/>
    </source>
</evidence>
<organism evidence="3 4">
    <name type="scientific">Polynucleobacter kasalickyi</name>
    <dbReference type="NCBI Taxonomy" id="1938817"/>
    <lineage>
        <taxon>Bacteria</taxon>
        <taxon>Pseudomonadati</taxon>
        <taxon>Pseudomonadota</taxon>
        <taxon>Betaproteobacteria</taxon>
        <taxon>Burkholderiales</taxon>
        <taxon>Burkholderiaceae</taxon>
        <taxon>Polynucleobacter</taxon>
    </lineage>
</organism>
<protein>
    <submittedName>
        <fullName evidence="3">Tripartite-type tricarboxylate transporter, receptor component TctC</fullName>
    </submittedName>
</protein>
<dbReference type="Gene3D" id="3.40.190.10">
    <property type="entry name" value="Periplasmic binding protein-like II"/>
    <property type="match status" value="1"/>
</dbReference>
<dbReference type="Pfam" id="PF03401">
    <property type="entry name" value="TctC"/>
    <property type="match status" value="1"/>
</dbReference>
<keyword evidence="3" id="KW-0675">Receptor</keyword>
<dbReference type="PANTHER" id="PTHR42928:SF5">
    <property type="entry name" value="BLR1237 PROTEIN"/>
    <property type="match status" value="1"/>
</dbReference>
<feature type="chain" id="PRO_5012913002" evidence="2">
    <location>
        <begin position="23"/>
        <end position="321"/>
    </location>
</feature>
<dbReference type="PANTHER" id="PTHR42928">
    <property type="entry name" value="TRICARBOXYLATE-BINDING PROTEIN"/>
    <property type="match status" value="1"/>
</dbReference>
<reference evidence="3 4" key="1">
    <citation type="submission" date="2017-04" db="EMBL/GenBank/DDBJ databases">
        <authorList>
            <person name="Afonso C.L."/>
            <person name="Miller P.J."/>
            <person name="Scott M.A."/>
            <person name="Spackman E."/>
            <person name="Goraichik I."/>
            <person name="Dimitrov K.M."/>
            <person name="Suarez D.L."/>
            <person name="Swayne D.E."/>
        </authorList>
    </citation>
    <scope>NUCLEOTIDE SEQUENCE [LARGE SCALE GENOMIC DNA]</scope>
    <source>
        <strain evidence="3 4">VK13</strain>
    </source>
</reference>
<evidence type="ECO:0000256" key="2">
    <source>
        <dbReference type="SAM" id="SignalP"/>
    </source>
</evidence>
<dbReference type="Proteomes" id="UP000192708">
    <property type="component" value="Unassembled WGS sequence"/>
</dbReference>
<accession>A0A1W1YYF7</accession>
<gene>
    <name evidence="3" type="ORF">SAMN06296008_10418</name>
</gene>
<proteinExistence type="inferred from homology"/>
<dbReference type="EMBL" id="FWXJ01000004">
    <property type="protein sequence ID" value="SMC41163.1"/>
    <property type="molecule type" value="Genomic_DNA"/>
</dbReference>
<dbReference type="InterPro" id="IPR005064">
    <property type="entry name" value="BUG"/>
</dbReference>
<dbReference type="CDD" id="cd07012">
    <property type="entry name" value="PBP2_Bug_TTT"/>
    <property type="match status" value="1"/>
</dbReference>
<dbReference type="PIRSF" id="PIRSF017082">
    <property type="entry name" value="YflP"/>
    <property type="match status" value="1"/>
</dbReference>
<sequence>MMRLKRSFLILGLCLQALPALAAYPESPINMVVSFAPGGATDITARIVALAMSKNPNGPQIIVENRPGAGGAVATSYVKNAKPNGYTIMLTSSVYVVTPSLKKPSPYDPIKDFIPVCEIGDAPNVAVVKANSKIKTLADLIAMAKSDPSLVSFGSPGTGTTPHLAGEVLKIRAKINMTHIPYKGAGPAMTDLMGGQTQVLFGSLASVISNIQAGQVRAIVQTGDKPWPDLPNVPLMADAGIENAVSDTFQTIFAPVGTPPDVVSYLSQQCLTALKRPEVVESLKQAGLATTALDSEKTLARIKREVPYWREVIEKGNITGE</sequence>
<dbReference type="STRING" id="1938817.SAMN06296008_10418"/>
<evidence type="ECO:0000256" key="1">
    <source>
        <dbReference type="ARBA" id="ARBA00006987"/>
    </source>
</evidence>
<dbReference type="RefSeq" id="WP_084282995.1">
    <property type="nucleotide sequence ID" value="NZ_FWXJ01000004.1"/>
</dbReference>
<dbReference type="OrthoDB" id="8678477at2"/>
<dbReference type="Gene3D" id="3.40.190.150">
    <property type="entry name" value="Bordetella uptake gene, domain 1"/>
    <property type="match status" value="1"/>
</dbReference>
<keyword evidence="4" id="KW-1185">Reference proteome</keyword>
<comment type="similarity">
    <text evidence="1">Belongs to the UPF0065 (bug) family.</text>
</comment>
<feature type="signal peptide" evidence="2">
    <location>
        <begin position="1"/>
        <end position="22"/>
    </location>
</feature>
<evidence type="ECO:0000313" key="3">
    <source>
        <dbReference type="EMBL" id="SMC41163.1"/>
    </source>
</evidence>
<keyword evidence="2" id="KW-0732">Signal</keyword>